<dbReference type="Proteomes" id="UP001550044">
    <property type="component" value="Unassembled WGS sequence"/>
</dbReference>
<gene>
    <name evidence="3" type="ORF">ABZV61_22885</name>
</gene>
<dbReference type="SUPFAM" id="SSF56349">
    <property type="entry name" value="DNA breaking-rejoining enzymes"/>
    <property type="match status" value="1"/>
</dbReference>
<keyword evidence="1" id="KW-0233">DNA recombination</keyword>
<protein>
    <submittedName>
        <fullName evidence="3">Integrase</fullName>
    </submittedName>
</protein>
<evidence type="ECO:0000256" key="1">
    <source>
        <dbReference type="ARBA" id="ARBA00023172"/>
    </source>
</evidence>
<dbReference type="RefSeq" id="WP_356710813.1">
    <property type="nucleotide sequence ID" value="NZ_JBEXIP010000019.1"/>
</dbReference>
<organism evidence="3 4">
    <name type="scientific">Streptomyces sp. 900116325</name>
    <dbReference type="NCBI Taxonomy" id="3154295"/>
    <lineage>
        <taxon>Bacteria</taxon>
        <taxon>Bacillati</taxon>
        <taxon>Actinomycetota</taxon>
        <taxon>Actinomycetes</taxon>
        <taxon>Kitasatosporales</taxon>
        <taxon>Streptomycetaceae</taxon>
        <taxon>Streptomyces</taxon>
    </lineage>
</organism>
<keyword evidence="4" id="KW-1185">Reference proteome</keyword>
<feature type="region of interest" description="Disordered" evidence="2">
    <location>
        <begin position="1"/>
        <end position="21"/>
    </location>
</feature>
<sequence>MLLAGHIDTDANQATGHRQSPHTHRLLVTNLDGDAIRAWSWNQHYWKKALAAAGVITAPPEREKGSRANLAYGDTREFGYHALRHTCASVQLDARESVVSVSKWLGHADASITLKVYAHFMPEADGRGRPAMDAWFEGVDGVGSPRFSPASF</sequence>
<reference evidence="3 4" key="1">
    <citation type="submission" date="2024-06" db="EMBL/GenBank/DDBJ databases">
        <title>The Natural Products Discovery Center: Release of the First 8490 Sequenced Strains for Exploring Actinobacteria Biosynthetic Diversity.</title>
        <authorList>
            <person name="Kalkreuter E."/>
            <person name="Kautsar S.A."/>
            <person name="Yang D."/>
            <person name="Bader C.D."/>
            <person name="Teijaro C.N."/>
            <person name="Fluegel L."/>
            <person name="Davis C.M."/>
            <person name="Simpson J.R."/>
            <person name="Lauterbach L."/>
            <person name="Steele A.D."/>
            <person name="Gui C."/>
            <person name="Meng S."/>
            <person name="Li G."/>
            <person name="Viehrig K."/>
            <person name="Ye F."/>
            <person name="Su P."/>
            <person name="Kiefer A.F."/>
            <person name="Nichols A."/>
            <person name="Cepeda A.J."/>
            <person name="Yan W."/>
            <person name="Fan B."/>
            <person name="Jiang Y."/>
            <person name="Adhikari A."/>
            <person name="Zheng C.-J."/>
            <person name="Schuster L."/>
            <person name="Cowan T.M."/>
            <person name="Smanski M.J."/>
            <person name="Chevrette M.G."/>
            <person name="De Carvalho L.P.S."/>
            <person name="Shen B."/>
        </authorList>
    </citation>
    <scope>NUCLEOTIDE SEQUENCE [LARGE SCALE GENOMIC DNA]</scope>
    <source>
        <strain evidence="3 4">NPDC005137</strain>
    </source>
</reference>
<dbReference type="EMBL" id="JBEXIP010000019">
    <property type="protein sequence ID" value="MET8435579.1"/>
    <property type="molecule type" value="Genomic_DNA"/>
</dbReference>
<accession>A0ABV2UCK1</accession>
<evidence type="ECO:0000256" key="2">
    <source>
        <dbReference type="SAM" id="MobiDB-lite"/>
    </source>
</evidence>
<name>A0ABV2UCK1_9ACTN</name>
<dbReference type="InterPro" id="IPR011010">
    <property type="entry name" value="DNA_brk_join_enz"/>
</dbReference>
<dbReference type="Gene3D" id="1.10.443.10">
    <property type="entry name" value="Intergrase catalytic core"/>
    <property type="match status" value="1"/>
</dbReference>
<evidence type="ECO:0000313" key="3">
    <source>
        <dbReference type="EMBL" id="MET8435579.1"/>
    </source>
</evidence>
<proteinExistence type="predicted"/>
<evidence type="ECO:0000313" key="4">
    <source>
        <dbReference type="Proteomes" id="UP001550044"/>
    </source>
</evidence>
<dbReference type="InterPro" id="IPR013762">
    <property type="entry name" value="Integrase-like_cat_sf"/>
</dbReference>
<comment type="caution">
    <text evidence="3">The sequence shown here is derived from an EMBL/GenBank/DDBJ whole genome shotgun (WGS) entry which is preliminary data.</text>
</comment>